<dbReference type="Gene3D" id="3.40.50.150">
    <property type="entry name" value="Vaccinia Virus protein VP39"/>
    <property type="match status" value="1"/>
</dbReference>
<comment type="caution">
    <text evidence="2">The sequence shown here is derived from an EMBL/GenBank/DDBJ whole genome shotgun (WGS) entry which is preliminary data.</text>
</comment>
<dbReference type="EMBL" id="LAZR01001588">
    <property type="protein sequence ID" value="KKN42334.1"/>
    <property type="molecule type" value="Genomic_DNA"/>
</dbReference>
<evidence type="ECO:0000313" key="2">
    <source>
        <dbReference type="EMBL" id="KKN42334.1"/>
    </source>
</evidence>
<name>A0A0F9QIN2_9ZZZZ</name>
<dbReference type="PANTHER" id="PTHR36973">
    <property type="entry name" value="SLL1456 PROTEIN-RELATED"/>
    <property type="match status" value="1"/>
</dbReference>
<dbReference type="InterPro" id="IPR029063">
    <property type="entry name" value="SAM-dependent_MTases_sf"/>
</dbReference>
<dbReference type="NCBIfam" id="TIGR01444">
    <property type="entry name" value="fkbM_fam"/>
    <property type="match status" value="1"/>
</dbReference>
<dbReference type="Pfam" id="PF05050">
    <property type="entry name" value="Methyltransf_21"/>
    <property type="match status" value="1"/>
</dbReference>
<dbReference type="GO" id="GO:0008171">
    <property type="term" value="F:O-methyltransferase activity"/>
    <property type="evidence" value="ECO:0007669"/>
    <property type="project" value="TreeGrafter"/>
</dbReference>
<accession>A0A0F9QIN2</accession>
<dbReference type="PANTHER" id="PTHR36973:SF4">
    <property type="entry name" value="NODULATION PROTEIN"/>
    <property type="match status" value="1"/>
</dbReference>
<dbReference type="AlphaFoldDB" id="A0A0F9QIN2"/>
<gene>
    <name evidence="2" type="ORF">LCGC14_0714230</name>
</gene>
<dbReference type="SUPFAM" id="SSF53335">
    <property type="entry name" value="S-adenosyl-L-methionine-dependent methyltransferases"/>
    <property type="match status" value="1"/>
</dbReference>
<organism evidence="2">
    <name type="scientific">marine sediment metagenome</name>
    <dbReference type="NCBI Taxonomy" id="412755"/>
    <lineage>
        <taxon>unclassified sequences</taxon>
        <taxon>metagenomes</taxon>
        <taxon>ecological metagenomes</taxon>
    </lineage>
</organism>
<feature type="domain" description="Methyltransferase FkbM" evidence="1">
    <location>
        <begin position="22"/>
        <end position="187"/>
    </location>
</feature>
<sequence length="280" mass="31071">MTQLMDVARKAFSPFGRVRVVDIGANPIGGDAPYQALIDNDMCSLYGFEPQLEAYEKLLDLDHPNATYVNAAVGDGKSHKLHIYRQDGLSSFFPLRQANIDTLNFSGHELVRTVEIPTVRLDDIKEIDRIDFLKIDTQGAELMILNNGETKMKAALAVQIEMRFLQLYDGEPGLGKLLDWLSVREFEFHNLLVLTRFMLRGTRRPGFNRRMKHQVGDGDGLFVRSLTAFANLAPEEIGRLGALACGLGQSNLGFYCLLSLIKAGQVDPALEADMVAAILA</sequence>
<dbReference type="InterPro" id="IPR053188">
    <property type="entry name" value="FkbM_Methyltransferase"/>
</dbReference>
<protein>
    <recommendedName>
        <fullName evidence="1">Methyltransferase FkbM domain-containing protein</fullName>
    </recommendedName>
</protein>
<proteinExistence type="predicted"/>
<dbReference type="InterPro" id="IPR006342">
    <property type="entry name" value="FkbM_mtfrase"/>
</dbReference>
<reference evidence="2" key="1">
    <citation type="journal article" date="2015" name="Nature">
        <title>Complex archaea that bridge the gap between prokaryotes and eukaryotes.</title>
        <authorList>
            <person name="Spang A."/>
            <person name="Saw J.H."/>
            <person name="Jorgensen S.L."/>
            <person name="Zaremba-Niedzwiedzka K."/>
            <person name="Martijn J."/>
            <person name="Lind A.E."/>
            <person name="van Eijk R."/>
            <person name="Schleper C."/>
            <person name="Guy L."/>
            <person name="Ettema T.J."/>
        </authorList>
    </citation>
    <scope>NUCLEOTIDE SEQUENCE</scope>
</reference>
<evidence type="ECO:0000259" key="1">
    <source>
        <dbReference type="Pfam" id="PF05050"/>
    </source>
</evidence>